<dbReference type="InterPro" id="IPR001128">
    <property type="entry name" value="Cyt_P450"/>
</dbReference>
<dbReference type="Pfam" id="PF00067">
    <property type="entry name" value="p450"/>
    <property type="match status" value="1"/>
</dbReference>
<dbReference type="SUPFAM" id="SSF48264">
    <property type="entry name" value="Cytochrome P450"/>
    <property type="match status" value="1"/>
</dbReference>
<comment type="cofactor">
    <cofactor evidence="1">
        <name>heme</name>
        <dbReference type="ChEBI" id="CHEBI:30413"/>
    </cofactor>
</comment>
<keyword evidence="10" id="KW-1185">Reference proteome</keyword>
<dbReference type="Proteomes" id="UP000235672">
    <property type="component" value="Unassembled WGS sequence"/>
</dbReference>
<dbReference type="GO" id="GO:0005506">
    <property type="term" value="F:iron ion binding"/>
    <property type="evidence" value="ECO:0007669"/>
    <property type="project" value="InterPro"/>
</dbReference>
<sequence length="487" mass="54582">MLFTNGFLAFFVAVFLIAGFICYIYLRFFSRGPLPDVLPWVGVNDNGGFFSHARATLKSATNTRELLREGYYKYSKKGIPFILPNILTGPEVILPLHQMEWLLQQPDNVLDQNEVNRQFLQADYTMLHPKVIRDSVHAEVIRSELTKRIGDFIGDIVEEVDLAFKHNWGVESREWKEVPVYATMSDISSKLSNRVLVGVPLCRNEEYLENSMKFGRSVVITAGLISMTPKILKPTSAPVSDEKDKNDYVQWAIDHASTHRDPAERGPDMISKRLAVLSFAAIQTTAITLTNLIFDLAASPLCPTYLSTMRNEVCAELAAEHGAWNKAGLARMTSLDSTLRESMRLWGFVSRGVLKCVVKKDGVRLPSGLQLPFGTKVGCHAHPIHHDEDLYVGAYKFDPFRWCKEENGDEEGSDFKQALRLGEKRKGTSLVTTSSTFMAFSHGRHPWYAFLLLFGVYPSPMDSTQEGNAVLIPVTGTARADSLLPNN</sequence>
<evidence type="ECO:0000256" key="1">
    <source>
        <dbReference type="ARBA" id="ARBA00001971"/>
    </source>
</evidence>
<keyword evidence="3" id="KW-0349">Heme</keyword>
<proteinExistence type="inferred from homology"/>
<keyword evidence="8" id="KW-0812">Transmembrane</keyword>
<dbReference type="EMBL" id="KZ613497">
    <property type="protein sequence ID" value="PMD17804.1"/>
    <property type="molecule type" value="Genomic_DNA"/>
</dbReference>
<evidence type="ECO:0000313" key="10">
    <source>
        <dbReference type="Proteomes" id="UP000235672"/>
    </source>
</evidence>
<dbReference type="Gene3D" id="1.10.630.10">
    <property type="entry name" value="Cytochrome P450"/>
    <property type="match status" value="1"/>
</dbReference>
<evidence type="ECO:0000256" key="5">
    <source>
        <dbReference type="ARBA" id="ARBA00023002"/>
    </source>
</evidence>
<gene>
    <name evidence="9" type="ORF">NA56DRAFT_578184</name>
</gene>
<keyword evidence="4" id="KW-0479">Metal-binding</keyword>
<evidence type="ECO:0000256" key="6">
    <source>
        <dbReference type="ARBA" id="ARBA00023004"/>
    </source>
</evidence>
<dbReference type="AlphaFoldDB" id="A0A2J6PUV4"/>
<dbReference type="GO" id="GO:0004497">
    <property type="term" value="F:monooxygenase activity"/>
    <property type="evidence" value="ECO:0007669"/>
    <property type="project" value="UniProtKB-KW"/>
</dbReference>
<dbReference type="InterPro" id="IPR036396">
    <property type="entry name" value="Cyt_P450_sf"/>
</dbReference>
<keyword evidence="8" id="KW-1133">Transmembrane helix</keyword>
<keyword evidence="6" id="KW-0408">Iron</keyword>
<dbReference type="GO" id="GO:0016705">
    <property type="term" value="F:oxidoreductase activity, acting on paired donors, with incorporation or reduction of molecular oxygen"/>
    <property type="evidence" value="ECO:0007669"/>
    <property type="project" value="InterPro"/>
</dbReference>
<reference evidence="9 10" key="1">
    <citation type="submission" date="2016-05" db="EMBL/GenBank/DDBJ databases">
        <title>A degradative enzymes factory behind the ericoid mycorrhizal symbiosis.</title>
        <authorList>
            <consortium name="DOE Joint Genome Institute"/>
            <person name="Martino E."/>
            <person name="Morin E."/>
            <person name="Grelet G."/>
            <person name="Kuo A."/>
            <person name="Kohler A."/>
            <person name="Daghino S."/>
            <person name="Barry K."/>
            <person name="Choi C."/>
            <person name="Cichocki N."/>
            <person name="Clum A."/>
            <person name="Copeland A."/>
            <person name="Hainaut M."/>
            <person name="Haridas S."/>
            <person name="Labutti K."/>
            <person name="Lindquist E."/>
            <person name="Lipzen A."/>
            <person name="Khouja H.-R."/>
            <person name="Murat C."/>
            <person name="Ohm R."/>
            <person name="Olson A."/>
            <person name="Spatafora J."/>
            <person name="Veneault-Fourrey C."/>
            <person name="Henrissat B."/>
            <person name="Grigoriev I."/>
            <person name="Martin F."/>
            <person name="Perotto S."/>
        </authorList>
    </citation>
    <scope>NUCLEOTIDE SEQUENCE [LARGE SCALE GENOMIC DNA]</scope>
    <source>
        <strain evidence="9 10">UAMH 7357</strain>
    </source>
</reference>
<dbReference type="CDD" id="cd11041">
    <property type="entry name" value="CYP503A1-like"/>
    <property type="match status" value="1"/>
</dbReference>
<dbReference type="PANTHER" id="PTHR46206">
    <property type="entry name" value="CYTOCHROME P450"/>
    <property type="match status" value="1"/>
</dbReference>
<accession>A0A2J6PUV4</accession>
<dbReference type="PANTHER" id="PTHR46206:SF1">
    <property type="entry name" value="P450, PUTATIVE (EUROFUNG)-RELATED"/>
    <property type="match status" value="1"/>
</dbReference>
<evidence type="ECO:0000256" key="2">
    <source>
        <dbReference type="ARBA" id="ARBA00010617"/>
    </source>
</evidence>
<name>A0A2J6PUV4_9HELO</name>
<dbReference type="GO" id="GO:0020037">
    <property type="term" value="F:heme binding"/>
    <property type="evidence" value="ECO:0007669"/>
    <property type="project" value="InterPro"/>
</dbReference>
<evidence type="ECO:0000313" key="9">
    <source>
        <dbReference type="EMBL" id="PMD17804.1"/>
    </source>
</evidence>
<comment type="similarity">
    <text evidence="2">Belongs to the cytochrome P450 family.</text>
</comment>
<evidence type="ECO:0000256" key="3">
    <source>
        <dbReference type="ARBA" id="ARBA00022617"/>
    </source>
</evidence>
<evidence type="ECO:0000256" key="7">
    <source>
        <dbReference type="ARBA" id="ARBA00023033"/>
    </source>
</evidence>
<dbReference type="OrthoDB" id="1844152at2759"/>
<organism evidence="9 10">
    <name type="scientific">Hyaloscypha hepaticicola</name>
    <dbReference type="NCBI Taxonomy" id="2082293"/>
    <lineage>
        <taxon>Eukaryota</taxon>
        <taxon>Fungi</taxon>
        <taxon>Dikarya</taxon>
        <taxon>Ascomycota</taxon>
        <taxon>Pezizomycotina</taxon>
        <taxon>Leotiomycetes</taxon>
        <taxon>Helotiales</taxon>
        <taxon>Hyaloscyphaceae</taxon>
        <taxon>Hyaloscypha</taxon>
    </lineage>
</organism>
<evidence type="ECO:0000256" key="4">
    <source>
        <dbReference type="ARBA" id="ARBA00022723"/>
    </source>
</evidence>
<keyword evidence="7" id="KW-0503">Monooxygenase</keyword>
<keyword evidence="5" id="KW-0560">Oxidoreductase</keyword>
<feature type="transmembrane region" description="Helical" evidence="8">
    <location>
        <begin position="6"/>
        <end position="26"/>
    </location>
</feature>
<keyword evidence="8" id="KW-0472">Membrane</keyword>
<evidence type="ECO:0000256" key="8">
    <source>
        <dbReference type="SAM" id="Phobius"/>
    </source>
</evidence>
<dbReference type="STRING" id="1745343.A0A2J6PUV4"/>
<protein>
    <submittedName>
        <fullName evidence="9">Cytochrome P450</fullName>
    </submittedName>
</protein>